<dbReference type="AlphaFoldDB" id="A0A210PN05"/>
<keyword evidence="5 9" id="KW-0269">Exonuclease</keyword>
<comment type="similarity">
    <text evidence="2">Belongs to the REXO1/REXO3 family.</text>
</comment>
<evidence type="ECO:0000256" key="5">
    <source>
        <dbReference type="ARBA" id="ARBA00022839"/>
    </source>
</evidence>
<dbReference type="Proteomes" id="UP000242188">
    <property type="component" value="Unassembled WGS sequence"/>
</dbReference>
<dbReference type="InterPro" id="IPR012337">
    <property type="entry name" value="RNaseH-like_sf"/>
</dbReference>
<dbReference type="GO" id="GO:0005634">
    <property type="term" value="C:nucleus"/>
    <property type="evidence" value="ECO:0007669"/>
    <property type="project" value="UniProtKB-SubCell"/>
</dbReference>
<evidence type="ECO:0000256" key="1">
    <source>
        <dbReference type="ARBA" id="ARBA00004123"/>
    </source>
</evidence>
<dbReference type="InterPro" id="IPR013520">
    <property type="entry name" value="Ribonucl_H"/>
</dbReference>
<feature type="compositionally biased region" description="Polar residues" evidence="7">
    <location>
        <begin position="570"/>
        <end position="581"/>
    </location>
</feature>
<dbReference type="SMART" id="SM00479">
    <property type="entry name" value="EXOIII"/>
    <property type="match status" value="1"/>
</dbReference>
<organism evidence="9 10">
    <name type="scientific">Mizuhopecten yessoensis</name>
    <name type="common">Japanese scallop</name>
    <name type="synonym">Patinopecten yessoensis</name>
    <dbReference type="NCBI Taxonomy" id="6573"/>
    <lineage>
        <taxon>Eukaryota</taxon>
        <taxon>Metazoa</taxon>
        <taxon>Spiralia</taxon>
        <taxon>Lophotrochozoa</taxon>
        <taxon>Mollusca</taxon>
        <taxon>Bivalvia</taxon>
        <taxon>Autobranchia</taxon>
        <taxon>Pteriomorphia</taxon>
        <taxon>Pectinida</taxon>
        <taxon>Pectinoidea</taxon>
        <taxon>Pectinidae</taxon>
        <taxon>Mizuhopecten</taxon>
    </lineage>
</organism>
<dbReference type="PANTHER" id="PTHR12801:SF82">
    <property type="entry name" value="RNA EXONUCLEASE 5"/>
    <property type="match status" value="1"/>
</dbReference>
<reference evidence="9 10" key="1">
    <citation type="journal article" date="2017" name="Nat. Ecol. Evol.">
        <title>Scallop genome provides insights into evolution of bilaterian karyotype and development.</title>
        <authorList>
            <person name="Wang S."/>
            <person name="Zhang J."/>
            <person name="Jiao W."/>
            <person name="Li J."/>
            <person name="Xun X."/>
            <person name="Sun Y."/>
            <person name="Guo X."/>
            <person name="Huan P."/>
            <person name="Dong B."/>
            <person name="Zhang L."/>
            <person name="Hu X."/>
            <person name="Sun X."/>
            <person name="Wang J."/>
            <person name="Zhao C."/>
            <person name="Wang Y."/>
            <person name="Wang D."/>
            <person name="Huang X."/>
            <person name="Wang R."/>
            <person name="Lv J."/>
            <person name="Li Y."/>
            <person name="Zhang Z."/>
            <person name="Liu B."/>
            <person name="Lu W."/>
            <person name="Hui Y."/>
            <person name="Liang J."/>
            <person name="Zhou Z."/>
            <person name="Hou R."/>
            <person name="Li X."/>
            <person name="Liu Y."/>
            <person name="Li H."/>
            <person name="Ning X."/>
            <person name="Lin Y."/>
            <person name="Zhao L."/>
            <person name="Xing Q."/>
            <person name="Dou J."/>
            <person name="Li Y."/>
            <person name="Mao J."/>
            <person name="Guo H."/>
            <person name="Dou H."/>
            <person name="Li T."/>
            <person name="Mu C."/>
            <person name="Jiang W."/>
            <person name="Fu Q."/>
            <person name="Fu X."/>
            <person name="Miao Y."/>
            <person name="Liu J."/>
            <person name="Yu Q."/>
            <person name="Li R."/>
            <person name="Liao H."/>
            <person name="Li X."/>
            <person name="Kong Y."/>
            <person name="Jiang Z."/>
            <person name="Chourrout D."/>
            <person name="Li R."/>
            <person name="Bao Z."/>
        </authorList>
    </citation>
    <scope>NUCLEOTIDE SEQUENCE [LARGE SCALE GENOMIC DNA]</scope>
    <source>
        <strain evidence="9 10">PY_sf001</strain>
    </source>
</reference>
<evidence type="ECO:0000313" key="10">
    <source>
        <dbReference type="Proteomes" id="UP000242188"/>
    </source>
</evidence>
<keyword evidence="6" id="KW-0539">Nucleus</keyword>
<dbReference type="GO" id="GO:0004527">
    <property type="term" value="F:exonuclease activity"/>
    <property type="evidence" value="ECO:0007669"/>
    <property type="project" value="UniProtKB-KW"/>
</dbReference>
<protein>
    <submittedName>
        <fullName evidence="9">RNA exonuclease NEF-sp</fullName>
    </submittedName>
</protein>
<evidence type="ECO:0000313" key="9">
    <source>
        <dbReference type="EMBL" id="OWF37872.1"/>
    </source>
</evidence>
<accession>A0A210PN05</accession>
<dbReference type="STRING" id="6573.A0A210PN05"/>
<keyword evidence="3" id="KW-0540">Nuclease</keyword>
<dbReference type="SUPFAM" id="SSF53098">
    <property type="entry name" value="Ribonuclease H-like"/>
    <property type="match status" value="1"/>
</dbReference>
<keyword evidence="4" id="KW-0378">Hydrolase</keyword>
<feature type="region of interest" description="Disordered" evidence="7">
    <location>
        <begin position="526"/>
        <end position="593"/>
    </location>
</feature>
<dbReference type="FunFam" id="3.30.420.10:FF:000019">
    <property type="entry name" value="RNA exonuclease NEF-sp"/>
    <property type="match status" value="1"/>
</dbReference>
<keyword evidence="10" id="KW-1185">Reference proteome</keyword>
<sequence>MTTEEKSLDSQSSKKVKRIESKKRKAVAFLQLAKDVEAVKASMKDSDDDDEVHTQAKKQKIPEAFGDIASFVTQEKSTKISEDNSEEVTKPKLSGDALLELRKTLREKQRASLDKPKVFLTLDALALEYGAMLCKESLISTLPPLFMLDVQHLLLYAIQGNLSSYRPRWCKLLRPGRVSSVVVIVLDGVGSDDYQTHPESFSNLRKFFEMSVDMVPPVEYGSSVADELLYVPLSLREKIQIRKTNHEKQEHYTMINVEPMAPIIGEKVPQTGQVSVIKNEPKQETAEDSEIKNIEVTSEQLPASDRFPRTHLLLSTSQMVLESFPMPILNTNTDFVYTKEEYETVTNRSPIFAVDCEMCLTVRMKSELTRVSVVNENLECIYDTFVKPNYKIRDYLTRYSGITKQILDPVKTRLSDVHKHLRKILPADAILCGQSLCGDLNALQMFHPYVMDTSVMYNLNGDRKRKTGLKRLTAVFLRRDIQMGSSGHNSIEDATATMELVKVKLANDIAFGDCVLGGAMFPPEDQGDAGIKVDQESQGDTGIKVDQESQGDAGIKVDQESGSDSKSDQQRIVASTSMQGTRDQHTLVDVESQSKSETLSHRQIIDRRRSFFHNISNRCYRSLFSIVKELNKTAALVDEMSVVQQHADQDVVAMESDCDRTSKSLSKSYVEYHDFVYTCFPSYKKELEETQTEEDKKKLLGRMDKRLGKVLKHTRANSLITVVLSGQSTAQNCQSAKTFIKIV</sequence>
<comment type="caution">
    <text evidence="9">The sequence shown here is derived from an EMBL/GenBank/DDBJ whole genome shotgun (WGS) entry which is preliminary data.</text>
</comment>
<evidence type="ECO:0000256" key="3">
    <source>
        <dbReference type="ARBA" id="ARBA00022722"/>
    </source>
</evidence>
<dbReference type="EMBL" id="NEDP02005577">
    <property type="protein sequence ID" value="OWF37872.1"/>
    <property type="molecule type" value="Genomic_DNA"/>
</dbReference>
<evidence type="ECO:0000256" key="6">
    <source>
        <dbReference type="ARBA" id="ARBA00023242"/>
    </source>
</evidence>
<dbReference type="OrthoDB" id="206335at2759"/>
<feature type="region of interest" description="Disordered" evidence="7">
    <location>
        <begin position="1"/>
        <end position="21"/>
    </location>
</feature>
<dbReference type="InterPro" id="IPR034922">
    <property type="entry name" value="REX1-like_exo"/>
</dbReference>
<evidence type="ECO:0000259" key="8">
    <source>
        <dbReference type="SMART" id="SM00479"/>
    </source>
</evidence>
<feature type="domain" description="Exonuclease" evidence="8">
    <location>
        <begin position="350"/>
        <end position="510"/>
    </location>
</feature>
<evidence type="ECO:0000256" key="7">
    <source>
        <dbReference type="SAM" id="MobiDB-lite"/>
    </source>
</evidence>
<evidence type="ECO:0000256" key="4">
    <source>
        <dbReference type="ARBA" id="ARBA00022801"/>
    </source>
</evidence>
<feature type="compositionally biased region" description="Basic and acidic residues" evidence="7">
    <location>
        <begin position="582"/>
        <end position="593"/>
    </location>
</feature>
<dbReference type="CDD" id="cd06145">
    <property type="entry name" value="REX1_like"/>
    <property type="match status" value="1"/>
</dbReference>
<evidence type="ECO:0000256" key="2">
    <source>
        <dbReference type="ARBA" id="ARBA00006357"/>
    </source>
</evidence>
<dbReference type="Gene3D" id="3.30.420.10">
    <property type="entry name" value="Ribonuclease H-like superfamily/Ribonuclease H"/>
    <property type="match status" value="1"/>
</dbReference>
<name>A0A210PN05_MIZYE</name>
<dbReference type="Pfam" id="PF00929">
    <property type="entry name" value="RNase_T"/>
    <property type="match status" value="1"/>
</dbReference>
<dbReference type="PANTHER" id="PTHR12801">
    <property type="entry name" value="RNA EXONUCLEASE REXO1 / RECO3 FAMILY MEMBER-RELATED"/>
    <property type="match status" value="1"/>
</dbReference>
<feature type="compositionally biased region" description="Basic and acidic residues" evidence="7">
    <location>
        <begin position="555"/>
        <end position="569"/>
    </location>
</feature>
<dbReference type="GO" id="GO:0003676">
    <property type="term" value="F:nucleic acid binding"/>
    <property type="evidence" value="ECO:0007669"/>
    <property type="project" value="InterPro"/>
</dbReference>
<gene>
    <name evidence="9" type="ORF">KP79_PYT05564</name>
</gene>
<proteinExistence type="inferred from homology"/>
<comment type="subcellular location">
    <subcellularLocation>
        <location evidence="1">Nucleus</location>
    </subcellularLocation>
</comment>
<dbReference type="InterPro" id="IPR036397">
    <property type="entry name" value="RNaseH_sf"/>
</dbReference>
<dbReference type="InterPro" id="IPR047021">
    <property type="entry name" value="REXO1/3/4-like"/>
</dbReference>